<dbReference type="GO" id="GO:0004674">
    <property type="term" value="F:protein serine/threonine kinase activity"/>
    <property type="evidence" value="ECO:0007669"/>
    <property type="project" value="UniProtKB-KW"/>
</dbReference>
<name>A0A3P9DGV7_9CICH</name>
<proteinExistence type="predicted"/>
<feature type="compositionally biased region" description="Low complexity" evidence="7">
    <location>
        <begin position="578"/>
        <end position="595"/>
    </location>
</feature>
<dbReference type="PANTHER" id="PTHR24058">
    <property type="entry name" value="DUAL SPECIFICITY PROTEIN KINASE"/>
    <property type="match status" value="1"/>
</dbReference>
<keyword evidence="1" id="KW-0723">Serine/threonine-protein kinase</keyword>
<keyword evidence="4" id="KW-0418">Kinase</keyword>
<dbReference type="PANTHER" id="PTHR24058:SF53">
    <property type="entry name" value="HOMEODOMAIN-INTERACTING PROTEIN KINASE 2"/>
    <property type="match status" value="1"/>
</dbReference>
<feature type="compositionally biased region" description="Low complexity" evidence="7">
    <location>
        <begin position="460"/>
        <end position="474"/>
    </location>
</feature>
<dbReference type="InterPro" id="IPR000719">
    <property type="entry name" value="Prot_kinase_dom"/>
</dbReference>
<dbReference type="PROSITE" id="PS00107">
    <property type="entry name" value="PROTEIN_KINASE_ATP"/>
    <property type="match status" value="1"/>
</dbReference>
<dbReference type="GeneTree" id="ENSGT00940000164472"/>
<evidence type="ECO:0000256" key="7">
    <source>
        <dbReference type="SAM" id="MobiDB-lite"/>
    </source>
</evidence>
<dbReference type="PROSITE" id="PS00108">
    <property type="entry name" value="PROTEIN_KINASE_ST"/>
    <property type="match status" value="1"/>
</dbReference>
<dbReference type="GO" id="GO:0007224">
    <property type="term" value="P:smoothened signaling pathway"/>
    <property type="evidence" value="ECO:0007669"/>
    <property type="project" value="TreeGrafter"/>
</dbReference>
<dbReference type="GO" id="GO:0046332">
    <property type="term" value="F:SMAD binding"/>
    <property type="evidence" value="ECO:0007669"/>
    <property type="project" value="TreeGrafter"/>
</dbReference>
<dbReference type="GO" id="GO:0005524">
    <property type="term" value="F:ATP binding"/>
    <property type="evidence" value="ECO:0007669"/>
    <property type="project" value="UniProtKB-UniRule"/>
</dbReference>
<reference evidence="9" key="2">
    <citation type="submission" date="2025-08" db="UniProtKB">
        <authorList>
            <consortium name="Ensembl"/>
        </authorList>
    </citation>
    <scope>IDENTIFICATION</scope>
</reference>
<feature type="region of interest" description="Disordered" evidence="7">
    <location>
        <begin position="565"/>
        <end position="604"/>
    </location>
</feature>
<evidence type="ECO:0000313" key="9">
    <source>
        <dbReference type="Ensembl" id="ENSMZEP00005033955.1"/>
    </source>
</evidence>
<dbReference type="GO" id="GO:0045944">
    <property type="term" value="P:positive regulation of transcription by RNA polymerase II"/>
    <property type="evidence" value="ECO:0007669"/>
    <property type="project" value="TreeGrafter"/>
</dbReference>
<keyword evidence="10" id="KW-1185">Reference proteome</keyword>
<evidence type="ECO:0000256" key="5">
    <source>
        <dbReference type="ARBA" id="ARBA00022840"/>
    </source>
</evidence>
<keyword evidence="5 6" id="KW-0067">ATP-binding</keyword>
<organism evidence="9 10">
    <name type="scientific">Maylandia zebra</name>
    <name type="common">zebra mbuna</name>
    <dbReference type="NCBI Taxonomy" id="106582"/>
    <lineage>
        <taxon>Eukaryota</taxon>
        <taxon>Metazoa</taxon>
        <taxon>Chordata</taxon>
        <taxon>Craniata</taxon>
        <taxon>Vertebrata</taxon>
        <taxon>Euteleostomi</taxon>
        <taxon>Actinopterygii</taxon>
        <taxon>Neopterygii</taxon>
        <taxon>Teleostei</taxon>
        <taxon>Neoteleostei</taxon>
        <taxon>Acanthomorphata</taxon>
        <taxon>Ovalentaria</taxon>
        <taxon>Cichlomorphae</taxon>
        <taxon>Cichliformes</taxon>
        <taxon>Cichlidae</taxon>
        <taxon>African cichlids</taxon>
        <taxon>Pseudocrenilabrinae</taxon>
        <taxon>Haplochromini</taxon>
        <taxon>Maylandia</taxon>
        <taxon>Maylandia zebra complex</taxon>
    </lineage>
</organism>
<dbReference type="AlphaFoldDB" id="A0A3P9DGV7"/>
<dbReference type="Gene3D" id="1.10.510.10">
    <property type="entry name" value="Transferase(Phosphotransferase) domain 1"/>
    <property type="match status" value="1"/>
</dbReference>
<dbReference type="PROSITE" id="PS50011">
    <property type="entry name" value="PROTEIN_KINASE_DOM"/>
    <property type="match status" value="1"/>
</dbReference>
<evidence type="ECO:0000259" key="8">
    <source>
        <dbReference type="PROSITE" id="PS50011"/>
    </source>
</evidence>
<dbReference type="GO" id="GO:0003714">
    <property type="term" value="F:transcription corepressor activity"/>
    <property type="evidence" value="ECO:0007669"/>
    <property type="project" value="TreeGrafter"/>
</dbReference>
<dbReference type="InterPro" id="IPR011009">
    <property type="entry name" value="Kinase-like_dom_sf"/>
</dbReference>
<dbReference type="GO" id="GO:0016605">
    <property type="term" value="C:PML body"/>
    <property type="evidence" value="ECO:0007669"/>
    <property type="project" value="TreeGrafter"/>
</dbReference>
<dbReference type="Ensembl" id="ENSMZET00005035151.1">
    <property type="protein sequence ID" value="ENSMZEP00005033955.1"/>
    <property type="gene ID" value="ENSMZEG00005025391.1"/>
</dbReference>
<dbReference type="InterPro" id="IPR017441">
    <property type="entry name" value="Protein_kinase_ATP_BS"/>
</dbReference>
<protein>
    <recommendedName>
        <fullName evidence="8">Protein kinase domain-containing protein</fullName>
    </recommendedName>
</protein>
<dbReference type="GO" id="GO:0042771">
    <property type="term" value="P:intrinsic apoptotic signaling pathway in response to DNA damage by p53 class mediator"/>
    <property type="evidence" value="ECO:0007669"/>
    <property type="project" value="TreeGrafter"/>
</dbReference>
<evidence type="ECO:0000256" key="4">
    <source>
        <dbReference type="ARBA" id="ARBA00022777"/>
    </source>
</evidence>
<keyword evidence="3 6" id="KW-0547">Nucleotide-binding</keyword>
<feature type="domain" description="Protein kinase" evidence="8">
    <location>
        <begin position="18"/>
        <end position="341"/>
    </location>
</feature>
<dbReference type="STRING" id="106582.ENSMZEP00005033955"/>
<evidence type="ECO:0000256" key="2">
    <source>
        <dbReference type="ARBA" id="ARBA00022679"/>
    </source>
</evidence>
<dbReference type="SUPFAM" id="SSF56112">
    <property type="entry name" value="Protein kinase-like (PK-like)"/>
    <property type="match status" value="1"/>
</dbReference>
<dbReference type="SMART" id="SM00220">
    <property type="entry name" value="S_TKc"/>
    <property type="match status" value="1"/>
</dbReference>
<feature type="binding site" evidence="6">
    <location>
        <position position="47"/>
    </location>
    <ligand>
        <name>ATP</name>
        <dbReference type="ChEBI" id="CHEBI:30616"/>
    </ligand>
</feature>
<dbReference type="Proteomes" id="UP000265160">
    <property type="component" value="LG11"/>
</dbReference>
<feature type="region of interest" description="Disordered" evidence="7">
    <location>
        <begin position="460"/>
        <end position="485"/>
    </location>
</feature>
<evidence type="ECO:0000256" key="6">
    <source>
        <dbReference type="PROSITE-ProRule" id="PRU10141"/>
    </source>
</evidence>
<dbReference type="Gene3D" id="3.30.200.20">
    <property type="entry name" value="Phosphorylase Kinase, domain 1"/>
    <property type="match status" value="1"/>
</dbReference>
<dbReference type="InterPro" id="IPR008271">
    <property type="entry name" value="Ser/Thr_kinase_AS"/>
</dbReference>
<evidence type="ECO:0000256" key="3">
    <source>
        <dbReference type="ARBA" id="ARBA00022741"/>
    </source>
</evidence>
<dbReference type="InterPro" id="IPR050494">
    <property type="entry name" value="Ser_Thr_dual-spec_kinase"/>
</dbReference>
<reference evidence="9 10" key="1">
    <citation type="journal article" date="2014" name="Nature">
        <title>The genomic substrate for adaptive radiation in African cichlid fish.</title>
        <authorList>
            <person name="Brawand D."/>
            <person name="Wagner C.E."/>
            <person name="Li Y.I."/>
            <person name="Malinsky M."/>
            <person name="Keller I."/>
            <person name="Fan S."/>
            <person name="Simakov O."/>
            <person name="Ng A.Y."/>
            <person name="Lim Z.W."/>
            <person name="Bezault E."/>
            <person name="Turner-Maier J."/>
            <person name="Johnson J."/>
            <person name="Alcazar R."/>
            <person name="Noh H.J."/>
            <person name="Russell P."/>
            <person name="Aken B."/>
            <person name="Alfoldi J."/>
            <person name="Amemiya C."/>
            <person name="Azzouzi N."/>
            <person name="Baroiller J.F."/>
            <person name="Barloy-Hubler F."/>
            <person name="Berlin A."/>
            <person name="Bloomquist R."/>
            <person name="Carleton K.L."/>
            <person name="Conte M.A."/>
            <person name="D'Cotta H."/>
            <person name="Eshel O."/>
            <person name="Gaffney L."/>
            <person name="Galibert F."/>
            <person name="Gante H.F."/>
            <person name="Gnerre S."/>
            <person name="Greuter L."/>
            <person name="Guyon R."/>
            <person name="Haddad N.S."/>
            <person name="Haerty W."/>
            <person name="Harris R.M."/>
            <person name="Hofmann H.A."/>
            <person name="Hourlier T."/>
            <person name="Hulata G."/>
            <person name="Jaffe D.B."/>
            <person name="Lara M."/>
            <person name="Lee A.P."/>
            <person name="MacCallum I."/>
            <person name="Mwaiko S."/>
            <person name="Nikaido M."/>
            <person name="Nishihara H."/>
            <person name="Ozouf-Costaz C."/>
            <person name="Penman D.J."/>
            <person name="Przybylski D."/>
            <person name="Rakotomanga M."/>
            <person name="Renn S.C.P."/>
            <person name="Ribeiro F.J."/>
            <person name="Ron M."/>
            <person name="Salzburger W."/>
            <person name="Sanchez-Pulido L."/>
            <person name="Santos M.E."/>
            <person name="Searle S."/>
            <person name="Sharpe T."/>
            <person name="Swofford R."/>
            <person name="Tan F.J."/>
            <person name="Williams L."/>
            <person name="Young S."/>
            <person name="Yin S."/>
            <person name="Okada N."/>
            <person name="Kocher T.D."/>
            <person name="Miska E.A."/>
            <person name="Lander E.S."/>
            <person name="Venkatesh B."/>
            <person name="Fernald R.D."/>
            <person name="Meyer A."/>
            <person name="Ponting C.P."/>
            <person name="Streelman J.T."/>
            <person name="Lindblad-Toh K."/>
            <person name="Seehausen O."/>
            <person name="Di Palma F."/>
        </authorList>
    </citation>
    <scope>NUCLEOTIDE SEQUENCE</scope>
</reference>
<dbReference type="GO" id="GO:0005737">
    <property type="term" value="C:cytoplasm"/>
    <property type="evidence" value="ECO:0007669"/>
    <property type="project" value="TreeGrafter"/>
</dbReference>
<evidence type="ECO:0000256" key="1">
    <source>
        <dbReference type="ARBA" id="ARBA00022527"/>
    </source>
</evidence>
<dbReference type="GO" id="GO:0003713">
    <property type="term" value="F:transcription coactivator activity"/>
    <property type="evidence" value="ECO:0007669"/>
    <property type="project" value="TreeGrafter"/>
</dbReference>
<accession>A0A3P9DGV7</accession>
<reference evidence="9" key="3">
    <citation type="submission" date="2025-09" db="UniProtKB">
        <authorList>
            <consortium name="Ensembl"/>
        </authorList>
    </citation>
    <scope>IDENTIFICATION</scope>
</reference>
<dbReference type="Pfam" id="PF00069">
    <property type="entry name" value="Pkinase"/>
    <property type="match status" value="1"/>
</dbReference>
<dbReference type="GO" id="GO:0004713">
    <property type="term" value="F:protein tyrosine kinase activity"/>
    <property type="evidence" value="ECO:0007669"/>
    <property type="project" value="TreeGrafter"/>
</dbReference>
<evidence type="ECO:0000313" key="10">
    <source>
        <dbReference type="Proteomes" id="UP000265160"/>
    </source>
</evidence>
<sequence>MWTGLQTNALIQSKTCKYMVYKLLGQGSFGRVVECVKLDTFERVAVKAAKREYNKFAWNEAAAVKELSVLDRDRCNLVKYYEVFEYKHRTFISMEMLDISLHDFVTKRSRGPLALCDIRVILKQMFVALTALKSRGMMHADIKPDNIMLVNQSQQPYKVKLIDFGFATSPAKIPPGTIIQALSYRAPEVMLGIPVTEAADMWTLGCVAAFLYLGHHLFFSRCEYQMMQTFVHMLGQPNKRMLQEGRYSTKYFWMRKGIIERTWVLKTPAQYSASTGTVIKQSNTITEKYACIDDLAKHHPQPNTESEVEDTAAFLSLLKWMLCVDPVKRITPVEGLGHRFITMKHLPEDPAVDCYTKSSCTSMEVCPLLSLENEIDSFVTTSEIKRNSKQSGGRSRRASTFNNCVKTAKIQRNRQRRAAARKKNQPAFRRWAWQEEDDMSCRLGVKQKLVIQIPLVGSYSESSDLDSSTESTNSREGIITPKPPKAQLSLGKRIKNFFVKSSEIKRNSEQSGGRSRLCSTFNNCVNAAKIQRNQQRPAAARKKNQPAFRRLAWQEEDDMSCRLGVKQKPGTQIPLVGSSESSDLDSSTESTDSSEGIITPKPPKGRLSLGKRIKNFFLRLFCFSSYDEES</sequence>
<keyword evidence="2" id="KW-0808">Transferase</keyword>